<dbReference type="AlphaFoldDB" id="A0A0K8P0G7"/>
<dbReference type="RefSeq" id="WP_054020054.1">
    <property type="nucleotide sequence ID" value="NZ_BBYR01000030.1"/>
</dbReference>
<proteinExistence type="predicted"/>
<evidence type="ECO:0000313" key="3">
    <source>
        <dbReference type="Proteomes" id="UP000037660"/>
    </source>
</evidence>
<dbReference type="EMBL" id="BBYR01000030">
    <property type="protein sequence ID" value="GAP36044.1"/>
    <property type="molecule type" value="Genomic_DNA"/>
</dbReference>
<dbReference type="STRING" id="1547922.ISF6_1884"/>
<gene>
    <name evidence="2" type="ORF">ISF6_1884</name>
</gene>
<evidence type="ECO:0000256" key="1">
    <source>
        <dbReference type="SAM" id="Phobius"/>
    </source>
</evidence>
<accession>A0A0K8P0G7</accession>
<keyword evidence="3" id="KW-1185">Reference proteome</keyword>
<keyword evidence="1" id="KW-1133">Transmembrane helix</keyword>
<dbReference type="Proteomes" id="UP000037660">
    <property type="component" value="Unassembled WGS sequence"/>
</dbReference>
<keyword evidence="1" id="KW-0812">Transmembrane</keyword>
<feature type="transmembrane region" description="Helical" evidence="1">
    <location>
        <begin position="115"/>
        <end position="133"/>
    </location>
</feature>
<sequence>MPLDNDARRQVLLTRIALERAQWMRELDQLRQVAQPQRLVAGALKASVGDHWALRGWRRWRGQGGEARGEGRGRAETGLIERLLQAGALLRRHPALWSLLAGAGPWLGRRRWGRWAIGGLAGAGLAAAAWWTLSQRRPTDDGPDPRR</sequence>
<reference evidence="3" key="1">
    <citation type="submission" date="2015-07" db="EMBL/GenBank/DDBJ databases">
        <title>Discovery of a poly(ethylene terephthalate assimilation.</title>
        <authorList>
            <person name="Yoshida S."/>
            <person name="Hiraga K."/>
            <person name="Takehana T."/>
            <person name="Taniguchi I."/>
            <person name="Yamaji H."/>
            <person name="Maeda Y."/>
            <person name="Toyohara K."/>
            <person name="Miyamoto K."/>
            <person name="Kimura Y."/>
            <person name="Oda K."/>
        </authorList>
    </citation>
    <scope>NUCLEOTIDE SEQUENCE [LARGE SCALE GENOMIC DNA]</scope>
    <source>
        <strain evidence="3">NBRC 110686 / TISTR 2288 / 201-F6</strain>
    </source>
</reference>
<evidence type="ECO:0008006" key="4">
    <source>
        <dbReference type="Google" id="ProtNLM"/>
    </source>
</evidence>
<keyword evidence="1" id="KW-0472">Membrane</keyword>
<reference evidence="2 3" key="2">
    <citation type="journal article" date="2016" name="Science">
        <title>A bacterium that degrades and assimilates poly(ethylene terephthalate).</title>
        <authorList>
            <person name="Yoshida S."/>
            <person name="Hiraga K."/>
            <person name="Takehana T."/>
            <person name="Taniguchi I."/>
            <person name="Yamaji H."/>
            <person name="Maeda Y."/>
            <person name="Toyohara K."/>
            <person name="Miyamoto K."/>
            <person name="Kimura Y."/>
            <person name="Oda K."/>
        </authorList>
    </citation>
    <scope>NUCLEOTIDE SEQUENCE [LARGE SCALE GENOMIC DNA]</scope>
    <source>
        <strain evidence="3">NBRC 110686 / TISTR 2288 / 201-F6</strain>
    </source>
</reference>
<protein>
    <recommendedName>
        <fullName evidence="4">Transmembrane protein</fullName>
    </recommendedName>
</protein>
<comment type="caution">
    <text evidence="2">The sequence shown here is derived from an EMBL/GenBank/DDBJ whole genome shotgun (WGS) entry which is preliminary data.</text>
</comment>
<evidence type="ECO:0000313" key="2">
    <source>
        <dbReference type="EMBL" id="GAP36044.1"/>
    </source>
</evidence>
<name>A0A0K8P0G7_PISS1</name>
<organism evidence="2 3">
    <name type="scientific">Piscinibacter sakaiensis</name>
    <name type="common">Ideonella sakaiensis</name>
    <dbReference type="NCBI Taxonomy" id="1547922"/>
    <lineage>
        <taxon>Bacteria</taxon>
        <taxon>Pseudomonadati</taxon>
        <taxon>Pseudomonadota</taxon>
        <taxon>Betaproteobacteria</taxon>
        <taxon>Burkholderiales</taxon>
        <taxon>Sphaerotilaceae</taxon>
        <taxon>Piscinibacter</taxon>
    </lineage>
</organism>